<gene>
    <name evidence="5" type="ORF">Prum_023320</name>
</gene>
<dbReference type="PANTHER" id="PTHR11104">
    <property type="entry name" value="AMINOGLYCOSIDE N3-ACETYLTRANSFERASE"/>
    <property type="match status" value="1"/>
</dbReference>
<evidence type="ECO:0000256" key="3">
    <source>
        <dbReference type="ARBA" id="ARBA00023315"/>
    </source>
</evidence>
<keyword evidence="3 4" id="KW-0012">Acyltransferase</keyword>
<evidence type="ECO:0000313" key="6">
    <source>
        <dbReference type="Proteomes" id="UP000482960"/>
    </source>
</evidence>
<evidence type="ECO:0000313" key="5">
    <source>
        <dbReference type="EMBL" id="GFJ88690.1"/>
    </source>
</evidence>
<keyword evidence="6" id="KW-1185">Reference proteome</keyword>
<dbReference type="Pfam" id="PF02522">
    <property type="entry name" value="Antibiotic_NAT"/>
    <property type="match status" value="1"/>
</dbReference>
<dbReference type="GO" id="GO:0046353">
    <property type="term" value="F:aminoglycoside 3-N-acetyltransferase activity"/>
    <property type="evidence" value="ECO:0007669"/>
    <property type="project" value="UniProtKB-EC"/>
</dbReference>
<dbReference type="EC" id="2.3.1.-" evidence="4"/>
<dbReference type="SUPFAM" id="SSF110710">
    <property type="entry name" value="TTHA0583/YokD-like"/>
    <property type="match status" value="1"/>
</dbReference>
<evidence type="ECO:0000256" key="4">
    <source>
        <dbReference type="RuleBase" id="RU365031"/>
    </source>
</evidence>
<organism evidence="5 6">
    <name type="scientific">Phytohabitans rumicis</name>
    <dbReference type="NCBI Taxonomy" id="1076125"/>
    <lineage>
        <taxon>Bacteria</taxon>
        <taxon>Bacillati</taxon>
        <taxon>Actinomycetota</taxon>
        <taxon>Actinomycetes</taxon>
        <taxon>Micromonosporales</taxon>
        <taxon>Micromonosporaceae</taxon>
    </lineage>
</organism>
<protein>
    <recommendedName>
        <fullName evidence="4">Aminoglycoside N(3)-acetyltransferase</fullName>
        <ecNumber evidence="4">2.3.1.-</ecNumber>
    </recommendedName>
</protein>
<name>A0A6V8KZB1_9ACTN</name>
<dbReference type="InterPro" id="IPR003679">
    <property type="entry name" value="Amioglycoside_AcTrfase"/>
</dbReference>
<keyword evidence="2 4" id="KW-0808">Transferase</keyword>
<dbReference type="EMBL" id="BLPG01000001">
    <property type="protein sequence ID" value="GFJ88690.1"/>
    <property type="molecule type" value="Genomic_DNA"/>
</dbReference>
<evidence type="ECO:0000256" key="1">
    <source>
        <dbReference type="ARBA" id="ARBA00006383"/>
    </source>
</evidence>
<dbReference type="InterPro" id="IPR028345">
    <property type="entry name" value="Antibiotic_NAT-like"/>
</dbReference>
<keyword evidence="4" id="KW-0046">Antibiotic resistance</keyword>
<reference evidence="5 6" key="2">
    <citation type="submission" date="2020-03" db="EMBL/GenBank/DDBJ databases">
        <authorList>
            <person name="Ichikawa N."/>
            <person name="Kimura A."/>
            <person name="Kitahashi Y."/>
            <person name="Uohara A."/>
        </authorList>
    </citation>
    <scope>NUCLEOTIDE SEQUENCE [LARGE SCALE GENOMIC DNA]</scope>
    <source>
        <strain evidence="5 6">NBRC 108638</strain>
    </source>
</reference>
<dbReference type="GO" id="GO:0046677">
    <property type="term" value="P:response to antibiotic"/>
    <property type="evidence" value="ECO:0007669"/>
    <property type="project" value="UniProtKB-KW"/>
</dbReference>
<comment type="caution">
    <text evidence="5">The sequence shown here is derived from an EMBL/GenBank/DDBJ whole genome shotgun (WGS) entry which is preliminary data.</text>
</comment>
<comment type="similarity">
    <text evidence="1 4">Belongs to the antibiotic N-acetyltransferase family.</text>
</comment>
<evidence type="ECO:0000256" key="2">
    <source>
        <dbReference type="ARBA" id="ARBA00022679"/>
    </source>
</evidence>
<dbReference type="AlphaFoldDB" id="A0A6V8KZB1"/>
<accession>A0A6V8KZB1</accession>
<sequence length="256" mass="27628">MAADLSALGVRAGDTILLHSSLRAVGWVCGGPAAVVHAFLDVLGDRGTLAVFAQTSDNRDPSRWSHRPVPEEWWPVIRDHLPGFDPAISDCRAMGLVAETVRTWPGAVRSAHPQTSFVAIGARAADLMAVHDLESELGESSPLAALEAADARTLLLGVGYDRCTALHLAEYRLPWQRRRPNRCVVLGPAGRRWLDYQGMELNADDFPVIGAELERGNGSVVKGAVGGAAARFLRIREAVAYAVTWMSEHRRPPGTG</sequence>
<proteinExistence type="inferred from homology"/>
<dbReference type="Proteomes" id="UP000482960">
    <property type="component" value="Unassembled WGS sequence"/>
</dbReference>
<dbReference type="PANTHER" id="PTHR11104:SF0">
    <property type="entry name" value="SPBETA PROPHAGE-DERIVED AMINOGLYCOSIDE N(3')-ACETYLTRANSFERASE-LIKE PROTEIN YOKD"/>
    <property type="match status" value="1"/>
</dbReference>
<comment type="catalytic activity">
    <reaction evidence="4">
        <text>a 2-deoxystreptamine antibiotic + acetyl-CoA = an N(3)-acetyl-2-deoxystreptamine antibiotic + CoA + H(+)</text>
        <dbReference type="Rhea" id="RHEA:12665"/>
        <dbReference type="ChEBI" id="CHEBI:15378"/>
        <dbReference type="ChEBI" id="CHEBI:57287"/>
        <dbReference type="ChEBI" id="CHEBI:57288"/>
        <dbReference type="ChEBI" id="CHEBI:57921"/>
        <dbReference type="ChEBI" id="CHEBI:77452"/>
        <dbReference type="EC" id="2.3.1.81"/>
    </reaction>
</comment>
<reference evidence="5 6" key="1">
    <citation type="submission" date="2020-03" db="EMBL/GenBank/DDBJ databases">
        <title>Whole genome shotgun sequence of Phytohabitans rumicis NBRC 108638.</title>
        <authorList>
            <person name="Komaki H."/>
            <person name="Tamura T."/>
        </authorList>
    </citation>
    <scope>NUCLEOTIDE SEQUENCE [LARGE SCALE GENOMIC DNA]</scope>
    <source>
        <strain evidence="5 6">NBRC 108638</strain>
    </source>
</reference>